<gene>
    <name evidence="1" type="ORF">BGZ80_010677</name>
</gene>
<reference evidence="1" key="1">
    <citation type="journal article" date="2020" name="Fungal Divers.">
        <title>Resolving the Mortierellaceae phylogeny through synthesis of multi-gene phylogenetics and phylogenomics.</title>
        <authorList>
            <person name="Vandepol N."/>
            <person name="Liber J."/>
            <person name="Desiro A."/>
            <person name="Na H."/>
            <person name="Kennedy M."/>
            <person name="Barry K."/>
            <person name="Grigoriev I.V."/>
            <person name="Miller A.N."/>
            <person name="O'Donnell K."/>
            <person name="Stajich J.E."/>
            <person name="Bonito G."/>
        </authorList>
    </citation>
    <scope>NUCLEOTIDE SEQUENCE</scope>
    <source>
        <strain evidence="1">NRRL 2769</strain>
    </source>
</reference>
<evidence type="ECO:0000313" key="1">
    <source>
        <dbReference type="EMBL" id="KAG0022989.1"/>
    </source>
</evidence>
<dbReference type="Proteomes" id="UP000703661">
    <property type="component" value="Unassembled WGS sequence"/>
</dbReference>
<comment type="caution">
    <text evidence="1">The sequence shown here is derived from an EMBL/GenBank/DDBJ whole genome shotgun (WGS) entry which is preliminary data.</text>
</comment>
<dbReference type="AlphaFoldDB" id="A0A9P6N3Y5"/>
<accession>A0A9P6N3Y5</accession>
<evidence type="ECO:0000313" key="2">
    <source>
        <dbReference type="Proteomes" id="UP000703661"/>
    </source>
</evidence>
<organism evidence="1 2">
    <name type="scientific">Entomortierella chlamydospora</name>
    <dbReference type="NCBI Taxonomy" id="101097"/>
    <lineage>
        <taxon>Eukaryota</taxon>
        <taxon>Fungi</taxon>
        <taxon>Fungi incertae sedis</taxon>
        <taxon>Mucoromycota</taxon>
        <taxon>Mortierellomycotina</taxon>
        <taxon>Mortierellomycetes</taxon>
        <taxon>Mortierellales</taxon>
        <taxon>Mortierellaceae</taxon>
        <taxon>Entomortierella</taxon>
    </lineage>
</organism>
<sequence>MHRALQLEEVKTAIGGFLDTTSLITSAAQLEKNKHRILQLTIQSQDSGPYFSINGCSNLTRLILRASLNTFRRKKSQYHSWTLIVNNHSSTLKHISLASFRSDDYTEEFCEAVGNCTNLQSLTVDGYGFPQLLLKACCNITKIEIRRSNIEIQRSTKSLDDQSNNTRIQHVYIEEPSSPNGVINFLSLCPALRHLSWRSFKMLTFPLPRLASALVDGTWPQLEELDVDGYGLKDPELAIALGGINRLVLLAVPNSEFGSGSMISMGKHLTSIRILNLCGCKYVSSSMIQSMLCSMTALESLSVGTIKYTDIVEGSAWTSLNLRRLSISINMEIPLLGKSQDMTLTQSGANRDTNFEARQRIVYERLSSLTRLNILDIRQPQECSSLEKSLDLRLTSGLGALSSLKKLVNFSFRTTSQEMSMDEIEWIVNNWTSLRKIGGKFTGNPDNFYKMKQVLNSNGILVYD</sequence>
<dbReference type="Gene3D" id="3.80.10.10">
    <property type="entry name" value="Ribonuclease Inhibitor"/>
    <property type="match status" value="1"/>
</dbReference>
<proteinExistence type="predicted"/>
<protein>
    <submittedName>
        <fullName evidence="1">Uncharacterized protein</fullName>
    </submittedName>
</protein>
<name>A0A9P6N3Y5_9FUNG</name>
<dbReference type="EMBL" id="JAAAID010000077">
    <property type="protein sequence ID" value="KAG0022989.1"/>
    <property type="molecule type" value="Genomic_DNA"/>
</dbReference>
<keyword evidence="2" id="KW-1185">Reference proteome</keyword>
<dbReference type="SUPFAM" id="SSF52047">
    <property type="entry name" value="RNI-like"/>
    <property type="match status" value="1"/>
</dbReference>
<dbReference type="InterPro" id="IPR032675">
    <property type="entry name" value="LRR_dom_sf"/>
</dbReference>